<evidence type="ECO:0000259" key="10">
    <source>
        <dbReference type="Pfam" id="PF01035"/>
    </source>
</evidence>
<dbReference type="Pfam" id="PF02870">
    <property type="entry name" value="Methyltransf_1N"/>
    <property type="match status" value="1"/>
</dbReference>
<evidence type="ECO:0000256" key="6">
    <source>
        <dbReference type="ARBA" id="ARBA00022763"/>
    </source>
</evidence>
<proteinExistence type="inferred from homology"/>
<dbReference type="RefSeq" id="WP_272436416.1">
    <property type="nucleotide sequence ID" value="NZ_JAMQKB010000007.1"/>
</dbReference>
<dbReference type="InterPro" id="IPR036217">
    <property type="entry name" value="MethylDNA_cys_MeTrfase_DNAb"/>
</dbReference>
<keyword evidence="13" id="KW-1185">Reference proteome</keyword>
<dbReference type="HAMAP" id="MF_00772">
    <property type="entry name" value="OGT"/>
    <property type="match status" value="1"/>
</dbReference>
<dbReference type="InterPro" id="IPR023546">
    <property type="entry name" value="MGMT"/>
</dbReference>
<dbReference type="Gene3D" id="3.30.160.70">
    <property type="entry name" value="Methylated DNA-protein cysteine methyltransferase domain"/>
    <property type="match status" value="1"/>
</dbReference>
<comment type="caution">
    <text evidence="12">The sequence shown here is derived from an EMBL/GenBank/DDBJ whole genome shotgun (WGS) entry which is preliminary data.</text>
</comment>
<dbReference type="Proteomes" id="UP001145050">
    <property type="component" value="Unassembled WGS sequence"/>
</dbReference>
<feature type="domain" description="Methylguanine DNA methyltransferase ribonuclease-like" evidence="11">
    <location>
        <begin position="7"/>
        <end position="87"/>
    </location>
</feature>
<accession>A0A9X4ALP5</accession>
<comment type="subcellular location">
    <subcellularLocation>
        <location evidence="9">Cytoplasm</location>
    </subcellularLocation>
</comment>
<feature type="active site" description="Nucleophile; methyl group acceptor" evidence="9">
    <location>
        <position position="143"/>
    </location>
</feature>
<evidence type="ECO:0000256" key="2">
    <source>
        <dbReference type="ARBA" id="ARBA00008711"/>
    </source>
</evidence>
<dbReference type="PANTHER" id="PTHR10815:SF5">
    <property type="entry name" value="METHYLATED-DNA--PROTEIN-CYSTEINE METHYLTRANSFERASE"/>
    <property type="match status" value="1"/>
</dbReference>
<dbReference type="Gene3D" id="1.10.10.10">
    <property type="entry name" value="Winged helix-like DNA-binding domain superfamily/Winged helix DNA-binding domain"/>
    <property type="match status" value="1"/>
</dbReference>
<reference evidence="12" key="1">
    <citation type="submission" date="2022-06" db="EMBL/GenBank/DDBJ databases">
        <title>Aquibacillus sp. a new bacterium isolated from soil saline samples.</title>
        <authorList>
            <person name="Galisteo C."/>
            <person name="De La Haba R."/>
            <person name="Sanchez-Porro C."/>
            <person name="Ventosa A."/>
        </authorList>
    </citation>
    <scope>NUCLEOTIDE SEQUENCE</scope>
    <source>
        <strain evidence="12">3ASR75-11</strain>
    </source>
</reference>
<dbReference type="GO" id="GO:0006307">
    <property type="term" value="P:DNA alkylation repair"/>
    <property type="evidence" value="ECO:0007669"/>
    <property type="project" value="UniProtKB-UniRule"/>
</dbReference>
<gene>
    <name evidence="12" type="ORF">NC797_08830</name>
</gene>
<comment type="miscellaneous">
    <text evidence="9">This enzyme catalyzes only one turnover and therefore is not strictly catalytic. According to one definition, an enzyme is a biocatalyst that acts repeatedly and over many reaction cycles.</text>
</comment>
<protein>
    <recommendedName>
        <fullName evidence="9">Methylated-DNA--protein-cysteine methyltransferase</fullName>
        <ecNumber evidence="9">2.1.1.63</ecNumber>
    </recommendedName>
    <alternativeName>
        <fullName evidence="9">6-O-methylguanine-DNA methyltransferase</fullName>
        <shortName evidence="9">MGMT</shortName>
    </alternativeName>
    <alternativeName>
        <fullName evidence="9">O-6-methylguanine-DNA-alkyltransferase</fullName>
    </alternativeName>
</protein>
<dbReference type="GO" id="GO:0032259">
    <property type="term" value="P:methylation"/>
    <property type="evidence" value="ECO:0007669"/>
    <property type="project" value="UniProtKB-KW"/>
</dbReference>
<dbReference type="InterPro" id="IPR036631">
    <property type="entry name" value="MGMT_N_sf"/>
</dbReference>
<dbReference type="InterPro" id="IPR014048">
    <property type="entry name" value="MethylDNA_cys_MeTrfase_DNA-bd"/>
</dbReference>
<organism evidence="12 13">
    <name type="scientific">Terrihalobacillus insolitus</name>
    <dbReference type="NCBI Taxonomy" id="2950438"/>
    <lineage>
        <taxon>Bacteria</taxon>
        <taxon>Bacillati</taxon>
        <taxon>Bacillota</taxon>
        <taxon>Bacilli</taxon>
        <taxon>Bacillales</taxon>
        <taxon>Bacillaceae</taxon>
        <taxon>Terrihalobacillus</taxon>
    </lineage>
</organism>
<evidence type="ECO:0000313" key="13">
    <source>
        <dbReference type="Proteomes" id="UP001145050"/>
    </source>
</evidence>
<name>A0A9X4ALP5_9BACI</name>
<keyword evidence="6 9" id="KW-0227">DNA damage</keyword>
<dbReference type="GO" id="GO:0005737">
    <property type="term" value="C:cytoplasm"/>
    <property type="evidence" value="ECO:0007669"/>
    <property type="project" value="UniProtKB-SubCell"/>
</dbReference>
<evidence type="ECO:0000256" key="4">
    <source>
        <dbReference type="ARBA" id="ARBA00022603"/>
    </source>
</evidence>
<dbReference type="PANTHER" id="PTHR10815">
    <property type="entry name" value="METHYLATED-DNA--PROTEIN-CYSTEINE METHYLTRANSFERASE"/>
    <property type="match status" value="1"/>
</dbReference>
<evidence type="ECO:0000256" key="9">
    <source>
        <dbReference type="HAMAP-Rule" id="MF_00772"/>
    </source>
</evidence>
<dbReference type="EMBL" id="JAMQKB010000007">
    <property type="protein sequence ID" value="MDC3424612.1"/>
    <property type="molecule type" value="Genomic_DNA"/>
</dbReference>
<feature type="domain" description="Methylated-DNA-[protein]-cysteine S-methyltransferase DNA binding" evidence="10">
    <location>
        <begin position="91"/>
        <end position="171"/>
    </location>
</feature>
<dbReference type="InterPro" id="IPR036388">
    <property type="entry name" value="WH-like_DNA-bd_sf"/>
</dbReference>
<dbReference type="EC" id="2.1.1.63" evidence="9"/>
<evidence type="ECO:0000256" key="7">
    <source>
        <dbReference type="ARBA" id="ARBA00023204"/>
    </source>
</evidence>
<comment type="catalytic activity">
    <reaction evidence="8 9">
        <text>a 6-O-methyl-2'-deoxyguanosine in DNA + L-cysteinyl-[protein] = S-methyl-L-cysteinyl-[protein] + a 2'-deoxyguanosine in DNA</text>
        <dbReference type="Rhea" id="RHEA:24000"/>
        <dbReference type="Rhea" id="RHEA-COMP:10131"/>
        <dbReference type="Rhea" id="RHEA-COMP:10132"/>
        <dbReference type="Rhea" id="RHEA-COMP:11367"/>
        <dbReference type="Rhea" id="RHEA-COMP:11368"/>
        <dbReference type="ChEBI" id="CHEBI:29950"/>
        <dbReference type="ChEBI" id="CHEBI:82612"/>
        <dbReference type="ChEBI" id="CHEBI:85445"/>
        <dbReference type="ChEBI" id="CHEBI:85448"/>
        <dbReference type="EC" id="2.1.1.63"/>
    </reaction>
</comment>
<keyword evidence="5 9" id="KW-0808">Transferase</keyword>
<dbReference type="PROSITE" id="PS00374">
    <property type="entry name" value="MGMT"/>
    <property type="match status" value="1"/>
</dbReference>
<dbReference type="AlphaFoldDB" id="A0A9X4ALP5"/>
<keyword evidence="3 9" id="KW-0963">Cytoplasm</keyword>
<comment type="catalytic activity">
    <reaction evidence="1 9">
        <text>a 4-O-methyl-thymidine in DNA + L-cysteinyl-[protein] = a thymidine in DNA + S-methyl-L-cysteinyl-[protein]</text>
        <dbReference type="Rhea" id="RHEA:53428"/>
        <dbReference type="Rhea" id="RHEA-COMP:10131"/>
        <dbReference type="Rhea" id="RHEA-COMP:10132"/>
        <dbReference type="Rhea" id="RHEA-COMP:13555"/>
        <dbReference type="Rhea" id="RHEA-COMP:13556"/>
        <dbReference type="ChEBI" id="CHEBI:29950"/>
        <dbReference type="ChEBI" id="CHEBI:82612"/>
        <dbReference type="ChEBI" id="CHEBI:137386"/>
        <dbReference type="ChEBI" id="CHEBI:137387"/>
        <dbReference type="EC" id="2.1.1.63"/>
    </reaction>
</comment>
<evidence type="ECO:0000256" key="8">
    <source>
        <dbReference type="ARBA" id="ARBA00049348"/>
    </source>
</evidence>
<dbReference type="SUPFAM" id="SSF53155">
    <property type="entry name" value="Methylated DNA-protein cysteine methyltransferase domain"/>
    <property type="match status" value="1"/>
</dbReference>
<evidence type="ECO:0000313" key="12">
    <source>
        <dbReference type="EMBL" id="MDC3424612.1"/>
    </source>
</evidence>
<comment type="similarity">
    <text evidence="2 9">Belongs to the MGMT family.</text>
</comment>
<comment type="function">
    <text evidence="9">Involved in the cellular defense against the biological effects of O6-methylguanine (O6-MeG) and O4-methylthymine (O4-MeT) in DNA. Repairs the methylated nucleobase in DNA by stoichiometrically transferring the methyl group to a cysteine residue in the enzyme. This is a suicide reaction: the enzyme is irreversibly inactivated.</text>
</comment>
<evidence type="ECO:0000256" key="1">
    <source>
        <dbReference type="ARBA" id="ARBA00001286"/>
    </source>
</evidence>
<keyword evidence="4 9" id="KW-0489">Methyltransferase</keyword>
<sequence length="176" mass="20197">MTKRSFLYYDELETPVGTMTMIRTDEGLCRLDFGSLRDLSSALIPWKKRYFLFGEFKQDPERLEPINTQLREYFDQQRKTFSIPFDLYGTPFQQRVWNVLFSHIPYGETQSYKDVAHKIQSPKAVRAVGGAINKNPIAIIVPCHRVIGSNGSLVGYNGGLNKKEYLLKLENALVKG</sequence>
<keyword evidence="7 9" id="KW-0234">DNA repair</keyword>
<dbReference type="NCBIfam" id="TIGR00589">
    <property type="entry name" value="ogt"/>
    <property type="match status" value="1"/>
</dbReference>
<evidence type="ECO:0000256" key="3">
    <source>
        <dbReference type="ARBA" id="ARBA00022490"/>
    </source>
</evidence>
<dbReference type="InterPro" id="IPR008332">
    <property type="entry name" value="MethylG_MeTrfase_N"/>
</dbReference>
<dbReference type="CDD" id="cd06445">
    <property type="entry name" value="ATase"/>
    <property type="match status" value="1"/>
</dbReference>
<dbReference type="SUPFAM" id="SSF46767">
    <property type="entry name" value="Methylated DNA-protein cysteine methyltransferase, C-terminal domain"/>
    <property type="match status" value="1"/>
</dbReference>
<dbReference type="GO" id="GO:0003908">
    <property type="term" value="F:methylated-DNA-[protein]-cysteine S-methyltransferase activity"/>
    <property type="evidence" value="ECO:0007669"/>
    <property type="project" value="UniProtKB-UniRule"/>
</dbReference>
<evidence type="ECO:0000259" key="11">
    <source>
        <dbReference type="Pfam" id="PF02870"/>
    </source>
</evidence>
<dbReference type="Pfam" id="PF01035">
    <property type="entry name" value="DNA_binding_1"/>
    <property type="match status" value="1"/>
</dbReference>
<evidence type="ECO:0000256" key="5">
    <source>
        <dbReference type="ARBA" id="ARBA00022679"/>
    </source>
</evidence>
<dbReference type="FunFam" id="1.10.10.10:FF:000214">
    <property type="entry name" value="Methylated-DNA--protein-cysteine methyltransferase"/>
    <property type="match status" value="1"/>
</dbReference>
<dbReference type="InterPro" id="IPR001497">
    <property type="entry name" value="MethylDNA_cys_MeTrfase_AS"/>
</dbReference>